<feature type="domain" description="EamA" evidence="2">
    <location>
        <begin position="145"/>
        <end position="273"/>
    </location>
</feature>
<dbReference type="InterPro" id="IPR037185">
    <property type="entry name" value="EmrE-like"/>
</dbReference>
<name>A0A4U1BQT2_9GAMM</name>
<feature type="transmembrane region" description="Helical" evidence="1">
    <location>
        <begin position="121"/>
        <end position="138"/>
    </location>
</feature>
<dbReference type="AlphaFoldDB" id="A0A4U1BQT2"/>
<sequence>MSPLLQLHLAVLLFGGTALFSNLLPLPATDITTFRAAIACIALSLFTLKRRGHLKLQRMWDYGVILILSILVSSHWVTYFAAMQFANVAIGMIAFFTYPVMTVVAEPLLNRRAIPLKDLANGLMVLIGIALLMPVPSLSNDTTVGVALGVLSAALFTARNLVQKRYFSGYDGATTMSYQTGLAALLLLPFVTHSPTELSNYHLGLLLLLALVFTALPHAMMAQSLRQLSAKTVSLVGCLQPLYGVSLAAVILGQLPNLQTLIGGTLVVAAALIETQQSRKTH</sequence>
<dbReference type="GO" id="GO:0016020">
    <property type="term" value="C:membrane"/>
    <property type="evidence" value="ECO:0007669"/>
    <property type="project" value="InterPro"/>
</dbReference>
<feature type="transmembrane region" description="Helical" evidence="1">
    <location>
        <begin position="174"/>
        <end position="191"/>
    </location>
</feature>
<feature type="transmembrane region" description="Helical" evidence="1">
    <location>
        <begin position="88"/>
        <end position="109"/>
    </location>
</feature>
<feature type="transmembrane region" description="Helical" evidence="1">
    <location>
        <begin position="233"/>
        <end position="252"/>
    </location>
</feature>
<proteinExistence type="predicted"/>
<dbReference type="SUPFAM" id="SSF103481">
    <property type="entry name" value="Multidrug resistance efflux transporter EmrE"/>
    <property type="match status" value="2"/>
</dbReference>
<keyword evidence="1" id="KW-0812">Transmembrane</keyword>
<feature type="transmembrane region" description="Helical" evidence="1">
    <location>
        <begin position="203"/>
        <end position="221"/>
    </location>
</feature>
<evidence type="ECO:0000313" key="4">
    <source>
        <dbReference type="Proteomes" id="UP000305675"/>
    </source>
</evidence>
<accession>A0A4U1BQT2</accession>
<feature type="transmembrane region" description="Helical" evidence="1">
    <location>
        <begin position="60"/>
        <end position="82"/>
    </location>
</feature>
<gene>
    <name evidence="3" type="ORF">FCL42_13705</name>
</gene>
<feature type="domain" description="EamA" evidence="2">
    <location>
        <begin position="5"/>
        <end position="132"/>
    </location>
</feature>
<dbReference type="EMBL" id="SWCJ01000011">
    <property type="protein sequence ID" value="TKB53745.1"/>
    <property type="molecule type" value="Genomic_DNA"/>
</dbReference>
<organism evidence="3 4">
    <name type="scientific">Ferrimonas aestuarii</name>
    <dbReference type="NCBI Taxonomy" id="2569539"/>
    <lineage>
        <taxon>Bacteria</taxon>
        <taxon>Pseudomonadati</taxon>
        <taxon>Pseudomonadota</taxon>
        <taxon>Gammaproteobacteria</taxon>
        <taxon>Alteromonadales</taxon>
        <taxon>Ferrimonadaceae</taxon>
        <taxon>Ferrimonas</taxon>
    </lineage>
</organism>
<evidence type="ECO:0000259" key="2">
    <source>
        <dbReference type="Pfam" id="PF00892"/>
    </source>
</evidence>
<feature type="transmembrane region" description="Helical" evidence="1">
    <location>
        <begin position="144"/>
        <end position="162"/>
    </location>
</feature>
<dbReference type="PANTHER" id="PTHR22911">
    <property type="entry name" value="ACYL-MALONYL CONDENSING ENZYME-RELATED"/>
    <property type="match status" value="1"/>
</dbReference>
<comment type="caution">
    <text evidence="3">The sequence shown here is derived from an EMBL/GenBank/DDBJ whole genome shotgun (WGS) entry which is preliminary data.</text>
</comment>
<evidence type="ECO:0000256" key="1">
    <source>
        <dbReference type="SAM" id="Phobius"/>
    </source>
</evidence>
<keyword evidence="4" id="KW-1185">Reference proteome</keyword>
<dbReference type="Pfam" id="PF00892">
    <property type="entry name" value="EamA"/>
    <property type="match status" value="2"/>
</dbReference>
<dbReference type="InterPro" id="IPR000620">
    <property type="entry name" value="EamA_dom"/>
</dbReference>
<reference evidence="3 4" key="1">
    <citation type="submission" date="2019-04" db="EMBL/GenBank/DDBJ databases">
        <authorList>
            <person name="Hwang J.C."/>
        </authorList>
    </citation>
    <scope>NUCLEOTIDE SEQUENCE [LARGE SCALE GENOMIC DNA]</scope>
    <source>
        <strain evidence="3 4">IMCC35002</strain>
    </source>
</reference>
<keyword evidence="1" id="KW-1133">Transmembrane helix</keyword>
<protein>
    <submittedName>
        <fullName evidence="3">DMT family transporter</fullName>
    </submittedName>
</protein>
<keyword evidence="1" id="KW-0472">Membrane</keyword>
<dbReference type="Proteomes" id="UP000305675">
    <property type="component" value="Unassembled WGS sequence"/>
</dbReference>
<evidence type="ECO:0000313" key="3">
    <source>
        <dbReference type="EMBL" id="TKB53745.1"/>
    </source>
</evidence>
<dbReference type="OrthoDB" id="9150437at2"/>
<feature type="transmembrane region" description="Helical" evidence="1">
    <location>
        <begin position="31"/>
        <end position="48"/>
    </location>
</feature>
<dbReference type="PANTHER" id="PTHR22911:SF79">
    <property type="entry name" value="MOBA-LIKE NTP TRANSFERASE DOMAIN-CONTAINING PROTEIN"/>
    <property type="match status" value="1"/>
</dbReference>